<evidence type="ECO:0000313" key="8">
    <source>
        <dbReference type="EMBL" id="OXA37506.1"/>
    </source>
</evidence>
<comment type="caution">
    <text evidence="8">The sequence shown here is derived from an EMBL/GenBank/DDBJ whole genome shotgun (WGS) entry which is preliminary data.</text>
</comment>
<dbReference type="GO" id="GO:0046872">
    <property type="term" value="F:metal ion binding"/>
    <property type="evidence" value="ECO:0007669"/>
    <property type="project" value="UniProtKB-KW"/>
</dbReference>
<dbReference type="GO" id="GO:0035861">
    <property type="term" value="C:site of double-strand break"/>
    <property type="evidence" value="ECO:0007669"/>
    <property type="project" value="TreeGrafter"/>
</dbReference>
<proteinExistence type="predicted"/>
<dbReference type="Gene3D" id="1.10.150.20">
    <property type="entry name" value="5' to 3' exonuclease, C-terminal subdomain"/>
    <property type="match status" value="1"/>
</dbReference>
<dbReference type="PROSITE" id="PS50173">
    <property type="entry name" value="UMUC"/>
    <property type="match status" value="1"/>
</dbReference>
<dbReference type="Gene3D" id="3.40.1170.60">
    <property type="match status" value="1"/>
</dbReference>
<dbReference type="InterPro" id="IPR052230">
    <property type="entry name" value="DNA_polymerase_eta"/>
</dbReference>
<keyword evidence="6" id="KW-0539">Nucleus</keyword>
<dbReference type="GO" id="GO:0003887">
    <property type="term" value="F:DNA-directed DNA polymerase activity"/>
    <property type="evidence" value="ECO:0007669"/>
    <property type="project" value="TreeGrafter"/>
</dbReference>
<evidence type="ECO:0000256" key="6">
    <source>
        <dbReference type="ARBA" id="ARBA00023242"/>
    </source>
</evidence>
<accession>A0A226CZQ2</accession>
<dbReference type="InterPro" id="IPR043128">
    <property type="entry name" value="Rev_trsase/Diguanyl_cyclase"/>
</dbReference>
<evidence type="ECO:0000256" key="4">
    <source>
        <dbReference type="ARBA" id="ARBA00022763"/>
    </source>
</evidence>
<dbReference type="PANTHER" id="PTHR45873">
    <property type="entry name" value="DNA POLYMERASE ETA"/>
    <property type="match status" value="1"/>
</dbReference>
<dbReference type="GO" id="GO:0009314">
    <property type="term" value="P:response to radiation"/>
    <property type="evidence" value="ECO:0007669"/>
    <property type="project" value="TreeGrafter"/>
</dbReference>
<dbReference type="STRING" id="158441.A0A226CZQ2"/>
<dbReference type="OMA" id="MWHEINN"/>
<feature type="domain" description="UmuC" evidence="7">
    <location>
        <begin position="22"/>
        <end position="235"/>
    </location>
</feature>
<evidence type="ECO:0000256" key="2">
    <source>
        <dbReference type="ARBA" id="ARBA00022679"/>
    </source>
</evidence>
<dbReference type="InterPro" id="IPR043502">
    <property type="entry name" value="DNA/RNA_pol_sf"/>
</dbReference>
<dbReference type="Pfam" id="PF00817">
    <property type="entry name" value="IMS"/>
    <property type="match status" value="1"/>
</dbReference>
<evidence type="ECO:0000256" key="1">
    <source>
        <dbReference type="ARBA" id="ARBA00004123"/>
    </source>
</evidence>
<evidence type="ECO:0000313" key="9">
    <source>
        <dbReference type="Proteomes" id="UP000198287"/>
    </source>
</evidence>
<dbReference type="GO" id="GO:0005634">
    <property type="term" value="C:nucleus"/>
    <property type="evidence" value="ECO:0007669"/>
    <property type="project" value="UniProtKB-SubCell"/>
</dbReference>
<evidence type="ECO:0000259" key="7">
    <source>
        <dbReference type="PROSITE" id="PS50173"/>
    </source>
</evidence>
<dbReference type="PANTHER" id="PTHR45873:SF1">
    <property type="entry name" value="DNA POLYMERASE ETA"/>
    <property type="match status" value="1"/>
</dbReference>
<reference evidence="8 9" key="1">
    <citation type="submission" date="2015-12" db="EMBL/GenBank/DDBJ databases">
        <title>The genome of Folsomia candida.</title>
        <authorList>
            <person name="Faddeeva A."/>
            <person name="Derks M.F."/>
            <person name="Anvar Y."/>
            <person name="Smit S."/>
            <person name="Van Straalen N."/>
            <person name="Roelofs D."/>
        </authorList>
    </citation>
    <scope>NUCLEOTIDE SEQUENCE [LARGE SCALE GENOMIC DNA]</scope>
    <source>
        <strain evidence="8 9">VU population</strain>
        <tissue evidence="8">Whole body</tissue>
    </source>
</reference>
<keyword evidence="5" id="KW-0234">DNA repair</keyword>
<dbReference type="OrthoDB" id="5723at2759"/>
<dbReference type="GO" id="GO:0005657">
    <property type="term" value="C:replication fork"/>
    <property type="evidence" value="ECO:0007669"/>
    <property type="project" value="TreeGrafter"/>
</dbReference>
<dbReference type="AlphaFoldDB" id="A0A226CZQ2"/>
<dbReference type="GO" id="GO:0006281">
    <property type="term" value="P:DNA repair"/>
    <property type="evidence" value="ECO:0007669"/>
    <property type="project" value="UniProtKB-KW"/>
</dbReference>
<sequence>MAAGNVDFRTCNYTTARDPRVILLEDMDQFEVQVFEAYHQRGFPRVVVNYAGLITAVSYEAKKLGINRDATPRAQDALKICRNLILIQQPQDADIKLKEASYKIRLAVDSVLQSLNPPPVFQYSSPDESYIDITAYIDSMEERYGYDNLVHQDLKYWENCSQEVRLIYGSLIGARIIKKILQATNYQSSIGIGCNKSIAKIGSALHKPGSITILAPTGLQQFAEFVKIEGISGLGGKLGDVIKHKFGVETMLDLQNVRHVRLAKTVTFNGNWIGYEKATVILNKAYGLCDDEVVPIKYASTATVSHQFYGHTFTRTQYMTEILELYVDKMLERLHFEKRNHNRTPTTLKFSIFLTNRNNIHAKLENVMWHEINNKGKMIDSFGYDNTSIIPQYWDKNAQVDKVQIVAKFADNPTQVYAVSAFSFMF</sequence>
<dbReference type="Proteomes" id="UP000198287">
    <property type="component" value="Unassembled WGS sequence"/>
</dbReference>
<keyword evidence="9" id="KW-1185">Reference proteome</keyword>
<dbReference type="GO" id="GO:0042276">
    <property type="term" value="P:error-prone translesion synthesis"/>
    <property type="evidence" value="ECO:0007669"/>
    <property type="project" value="TreeGrafter"/>
</dbReference>
<protein>
    <submittedName>
        <fullName evidence="8">DNA polymerase eta</fullName>
    </submittedName>
</protein>
<keyword evidence="4" id="KW-0227">DNA damage</keyword>
<name>A0A226CZQ2_FOLCA</name>
<evidence type="ECO:0000256" key="5">
    <source>
        <dbReference type="ARBA" id="ARBA00023204"/>
    </source>
</evidence>
<keyword evidence="3" id="KW-0479">Metal-binding</keyword>
<dbReference type="Gene3D" id="3.30.70.270">
    <property type="match status" value="1"/>
</dbReference>
<dbReference type="InterPro" id="IPR001126">
    <property type="entry name" value="UmuC"/>
</dbReference>
<keyword evidence="2" id="KW-0808">Transferase</keyword>
<comment type="subcellular location">
    <subcellularLocation>
        <location evidence="1">Nucleus</location>
    </subcellularLocation>
</comment>
<dbReference type="SUPFAM" id="SSF56672">
    <property type="entry name" value="DNA/RNA polymerases"/>
    <property type="match status" value="1"/>
</dbReference>
<organism evidence="8 9">
    <name type="scientific">Folsomia candida</name>
    <name type="common">Springtail</name>
    <dbReference type="NCBI Taxonomy" id="158441"/>
    <lineage>
        <taxon>Eukaryota</taxon>
        <taxon>Metazoa</taxon>
        <taxon>Ecdysozoa</taxon>
        <taxon>Arthropoda</taxon>
        <taxon>Hexapoda</taxon>
        <taxon>Collembola</taxon>
        <taxon>Entomobryomorpha</taxon>
        <taxon>Isotomoidea</taxon>
        <taxon>Isotomidae</taxon>
        <taxon>Proisotominae</taxon>
        <taxon>Folsomia</taxon>
    </lineage>
</organism>
<evidence type="ECO:0000256" key="3">
    <source>
        <dbReference type="ARBA" id="ARBA00022723"/>
    </source>
</evidence>
<gene>
    <name evidence="8" type="ORF">Fcan01_27768</name>
</gene>
<dbReference type="EMBL" id="LNIX01000056">
    <property type="protein sequence ID" value="OXA37506.1"/>
    <property type="molecule type" value="Genomic_DNA"/>
</dbReference>